<dbReference type="EMBL" id="FQ790278">
    <property type="protein sequence ID" value="CCD45829.1"/>
    <property type="molecule type" value="Genomic_DNA"/>
</dbReference>
<dbReference type="HOGENOM" id="CLU_2922355_0_0_1"/>
<gene>
    <name evidence="1" type="ORF">BofuT4_P048470.1</name>
</gene>
<organism evidence="1 2">
    <name type="scientific">Botryotinia fuckeliana (strain T4)</name>
    <name type="common">Noble rot fungus</name>
    <name type="synonym">Botrytis cinerea</name>
    <dbReference type="NCBI Taxonomy" id="999810"/>
    <lineage>
        <taxon>Eukaryota</taxon>
        <taxon>Fungi</taxon>
        <taxon>Dikarya</taxon>
        <taxon>Ascomycota</taxon>
        <taxon>Pezizomycotina</taxon>
        <taxon>Leotiomycetes</taxon>
        <taxon>Helotiales</taxon>
        <taxon>Sclerotiniaceae</taxon>
        <taxon>Botrytis</taxon>
    </lineage>
</organism>
<evidence type="ECO:0000313" key="1">
    <source>
        <dbReference type="EMBL" id="CCD45829.1"/>
    </source>
</evidence>
<name>G2XZE2_BOTF4</name>
<dbReference type="Proteomes" id="UP000008177">
    <property type="component" value="Unplaced contigs"/>
</dbReference>
<proteinExistence type="predicted"/>
<accession>G2XZE2</accession>
<sequence length="61" mass="7234">MLDVRRVDMEWRDASRGLGRTENGHILFFALHISYIAETWQIFPLVSNSSFPVYRRTHPSR</sequence>
<reference evidence="2" key="1">
    <citation type="journal article" date="2011" name="PLoS Genet.">
        <title>Genomic analysis of the necrotrophic fungal pathogens Sclerotinia sclerotiorum and Botrytis cinerea.</title>
        <authorList>
            <person name="Amselem J."/>
            <person name="Cuomo C.A."/>
            <person name="van Kan J.A."/>
            <person name="Viaud M."/>
            <person name="Benito E.P."/>
            <person name="Couloux A."/>
            <person name="Coutinho P.M."/>
            <person name="de Vries R.P."/>
            <person name="Dyer P.S."/>
            <person name="Fillinger S."/>
            <person name="Fournier E."/>
            <person name="Gout L."/>
            <person name="Hahn M."/>
            <person name="Kohn L."/>
            <person name="Lapalu N."/>
            <person name="Plummer K.M."/>
            <person name="Pradier J.M."/>
            <person name="Quevillon E."/>
            <person name="Sharon A."/>
            <person name="Simon A."/>
            <person name="ten Have A."/>
            <person name="Tudzynski B."/>
            <person name="Tudzynski P."/>
            <person name="Wincker P."/>
            <person name="Andrew M."/>
            <person name="Anthouard V."/>
            <person name="Beever R.E."/>
            <person name="Beffa R."/>
            <person name="Benoit I."/>
            <person name="Bouzid O."/>
            <person name="Brault B."/>
            <person name="Chen Z."/>
            <person name="Choquer M."/>
            <person name="Collemare J."/>
            <person name="Cotton P."/>
            <person name="Danchin E.G."/>
            <person name="Da Silva C."/>
            <person name="Gautier A."/>
            <person name="Giraud C."/>
            <person name="Giraud T."/>
            <person name="Gonzalez C."/>
            <person name="Grossetete S."/>
            <person name="Guldener U."/>
            <person name="Henrissat B."/>
            <person name="Howlett B.J."/>
            <person name="Kodira C."/>
            <person name="Kretschmer M."/>
            <person name="Lappartient A."/>
            <person name="Leroch M."/>
            <person name="Levis C."/>
            <person name="Mauceli E."/>
            <person name="Neuveglise C."/>
            <person name="Oeser B."/>
            <person name="Pearson M."/>
            <person name="Poulain J."/>
            <person name="Poussereau N."/>
            <person name="Quesneville H."/>
            <person name="Rascle C."/>
            <person name="Schumacher J."/>
            <person name="Segurens B."/>
            <person name="Sexton A."/>
            <person name="Silva E."/>
            <person name="Sirven C."/>
            <person name="Soanes D.M."/>
            <person name="Talbot N.J."/>
            <person name="Templeton M."/>
            <person name="Yandava C."/>
            <person name="Yarden O."/>
            <person name="Zeng Q."/>
            <person name="Rollins J.A."/>
            <person name="Lebrun M.H."/>
            <person name="Dickman M."/>
        </authorList>
    </citation>
    <scope>NUCLEOTIDE SEQUENCE [LARGE SCALE GENOMIC DNA]</scope>
    <source>
        <strain evidence="2">T4</strain>
    </source>
</reference>
<dbReference type="AlphaFoldDB" id="G2XZE2"/>
<protein>
    <submittedName>
        <fullName evidence="1">Uncharacterized protein</fullName>
    </submittedName>
</protein>
<evidence type="ECO:0000313" key="2">
    <source>
        <dbReference type="Proteomes" id="UP000008177"/>
    </source>
</evidence>
<dbReference type="InParanoid" id="G2XZE2"/>